<dbReference type="SUPFAM" id="SSF52283">
    <property type="entry name" value="Formate/glycerate dehydrogenase catalytic domain-like"/>
    <property type="match status" value="1"/>
</dbReference>
<feature type="domain" description="Alanine dehydrogenase/pyridine nucleotide transhydrogenase NAD(H)-binding" evidence="8">
    <location>
        <begin position="168"/>
        <end position="368"/>
    </location>
</feature>
<dbReference type="UniPathway" id="UPA00868">
    <property type="reaction ID" value="UER00835"/>
</dbReference>
<dbReference type="GO" id="GO:0004753">
    <property type="term" value="F:saccharopine dehydrogenase activity"/>
    <property type="evidence" value="ECO:0007669"/>
    <property type="project" value="TreeGrafter"/>
</dbReference>
<dbReference type="GO" id="GO:0019878">
    <property type="term" value="P:lysine biosynthetic process via aminoadipic acid"/>
    <property type="evidence" value="ECO:0007669"/>
    <property type="project" value="TreeGrafter"/>
</dbReference>
<keyword evidence="3" id="KW-0560">Oxidoreductase</keyword>
<evidence type="ECO:0000256" key="2">
    <source>
        <dbReference type="ARBA" id="ARBA00004720"/>
    </source>
</evidence>
<proteinExistence type="inferred from homology"/>
<dbReference type="SMART" id="SM01003">
    <property type="entry name" value="AlaDh_PNT_N"/>
    <property type="match status" value="1"/>
</dbReference>
<dbReference type="CDD" id="cd12189">
    <property type="entry name" value="LKR_SDH_like"/>
    <property type="match status" value="1"/>
</dbReference>
<evidence type="ECO:0000256" key="4">
    <source>
        <dbReference type="ARBA" id="ARBA00023027"/>
    </source>
</evidence>
<dbReference type="GO" id="GO:0005737">
    <property type="term" value="C:cytoplasm"/>
    <property type="evidence" value="ECO:0007669"/>
    <property type="project" value="TreeGrafter"/>
</dbReference>
<dbReference type="Pfam" id="PF16653">
    <property type="entry name" value="Sacchrp_dh_C"/>
    <property type="match status" value="1"/>
</dbReference>
<dbReference type="PANTHER" id="PTHR11133">
    <property type="entry name" value="SACCHAROPINE DEHYDROGENASE"/>
    <property type="match status" value="1"/>
</dbReference>
<protein>
    <recommendedName>
        <fullName evidence="11">Saccharopine dehydrogenase (NAD(+), L-glutamate-forming)</fullName>
    </recommendedName>
</protein>
<gene>
    <name evidence="10" type="ORF">RMAR1173_LOCUS17070</name>
</gene>
<evidence type="ECO:0008006" key="11">
    <source>
        <dbReference type="Google" id="ProtNLM"/>
    </source>
</evidence>
<dbReference type="Gene3D" id="3.40.50.720">
    <property type="entry name" value="NAD(P)-binding Rossmann-like Domain"/>
    <property type="match status" value="3"/>
</dbReference>
<evidence type="ECO:0000256" key="3">
    <source>
        <dbReference type="ARBA" id="ARBA00023002"/>
    </source>
</evidence>
<dbReference type="GO" id="GO:0033512">
    <property type="term" value="P:L-lysine catabolic process to acetyl-CoA via saccharopine"/>
    <property type="evidence" value="ECO:0007669"/>
    <property type="project" value="UniProtKB-UniPathway"/>
</dbReference>
<dbReference type="SUPFAM" id="SSF55347">
    <property type="entry name" value="Glyceraldehyde-3-phosphate dehydrogenase-like, C-terminal domain"/>
    <property type="match status" value="1"/>
</dbReference>
<comment type="similarity">
    <text evidence="6">In the C-terminal section; belongs to the saccharopine dehydrogenase family.</text>
</comment>
<keyword evidence="4" id="KW-0520">NAD</keyword>
<evidence type="ECO:0000256" key="1">
    <source>
        <dbReference type="ARBA" id="ARBA00004682"/>
    </source>
</evidence>
<keyword evidence="5" id="KW-0511">Multifunctional enzyme</keyword>
<evidence type="ECO:0000259" key="8">
    <source>
        <dbReference type="SMART" id="SM01002"/>
    </source>
</evidence>
<feature type="region of interest" description="Disordered" evidence="7">
    <location>
        <begin position="530"/>
        <end position="566"/>
    </location>
</feature>
<comment type="pathway">
    <text evidence="1">Amino-acid degradation; L-lysine degradation via saccharopine pathway; glutaryl-CoA from L-lysine: step 1/6.</text>
</comment>
<dbReference type="InterPro" id="IPR032095">
    <property type="entry name" value="Sacchrp_dh-like_C"/>
</dbReference>
<dbReference type="SUPFAM" id="SSF51735">
    <property type="entry name" value="NAD(P)-binding Rossmann-fold domains"/>
    <property type="match status" value="1"/>
</dbReference>
<dbReference type="Pfam" id="PF04455">
    <property type="entry name" value="Saccharop_dh_N"/>
    <property type="match status" value="1"/>
</dbReference>
<dbReference type="InterPro" id="IPR007698">
    <property type="entry name" value="AlaDH/PNT_NAD(H)-bd"/>
</dbReference>
<sequence length="1026" mass="111692">MWERRAPLCPEHVADLVGQGFRVKVQPCSRRVFPDDAYRAAGAEVENDLSDCGLVLGVKQVPVDNLLPDRSYMFFSHTIKAQPENMPLLDACRDRNIKLFDYECLLEQSTEASRGKRLVAFGKYAGIVGFVDILQGLGQQLLASGFSTPFIHSPQCFMFGSLEEAKARVKALGEEISRDGLPEGIGPLVFAFVGGGNVTKGAQEVFECLPHRMVEPEELEDLVRHGDRHEARHMLYGTYVQQHHLVRRISDHGFDKVEYYAHPDRYEPVFHKTVAPYTSVLVNGIYWDQRFPRLITSGQLQQLAREQQDTDQGLRLRAVADVTCDIDGSVEMLTRATDMSTPFYEWDALNGRESARIGQAAAGVVMLGVDILPTALPREASKHFGDALLPLLPPLLTQDPAGVDLPAELKNARIAARGALEPNFKYIERLRAMLAAEEPESFSGPWKKVFVKGHLFDSGFINQVFDVIEKRGGDFEVGDIVVVPNLEDSRRVSQIVLSISAPSAEVLEDIDRRLHSLAEVMETAEAVIEQLPHSSHSSSAGSSPTFSSPTTETAATTPQRAGDNVTVEGTPKHVVLLGAGLVAAPLVEYLTDPSRTTRRQVTIVSQLEEEAAALAGQVPEGAARAIALGVEKEEDREALGSLIREGDVVVSLVPPPLHAGVAEHCIQAGTHLVTASYVSDAMRGLDKAAQEKGVLLLNEMGLDPGMDHMSAMKVIHEAQAQGAQVTSFRSLCGGLCSPDCLDPEDPLQYKFSWSPAGVFSAAMSPARFLQDGIVVEQDGPTKLSHAQPFQGWKSLNLEAIPNRDSLIYGDLYGIEESAQTILRGTLRYHGWCSLVHSFHELGLLEADVVQETGGTWGGLLAKLAERRGFPSAKALLEASVGAAEADKTLDALAWLGAGPNDALETPRGCAARPLDAFVQVLTQKLSLGPTDKDLVLMQHDFEFMWPDGTASGLRSSFIAAGDERHTAMARTVGVTAAIGADLVLDGVLDQRRGVVTPMSADIYEPSLRLLEDQGFVFKEDPYDLRP</sequence>
<evidence type="ECO:0000256" key="6">
    <source>
        <dbReference type="ARBA" id="ARBA00025744"/>
    </source>
</evidence>
<dbReference type="AlphaFoldDB" id="A0A7S2SNY8"/>
<dbReference type="EMBL" id="HBHJ01025873">
    <property type="protein sequence ID" value="CAD9705506.1"/>
    <property type="molecule type" value="Transcribed_RNA"/>
</dbReference>
<dbReference type="Gene3D" id="1.10.1870.10">
    <property type="entry name" value="Domain 3, Saccharopine reductase"/>
    <property type="match status" value="1"/>
</dbReference>
<dbReference type="InterPro" id="IPR036291">
    <property type="entry name" value="NAD(P)-bd_dom_sf"/>
</dbReference>
<dbReference type="SMART" id="SM01002">
    <property type="entry name" value="AlaDh_PNT_C"/>
    <property type="match status" value="1"/>
</dbReference>
<dbReference type="Gene3D" id="3.30.360.10">
    <property type="entry name" value="Dihydrodipicolinate Reductase, domain 2"/>
    <property type="match status" value="1"/>
</dbReference>
<dbReference type="InterPro" id="IPR005097">
    <property type="entry name" value="Sacchrp_dh_NADP-bd"/>
</dbReference>
<evidence type="ECO:0000256" key="7">
    <source>
        <dbReference type="SAM" id="MobiDB-lite"/>
    </source>
</evidence>
<evidence type="ECO:0000259" key="9">
    <source>
        <dbReference type="SMART" id="SM01003"/>
    </source>
</evidence>
<feature type="compositionally biased region" description="Low complexity" evidence="7">
    <location>
        <begin position="534"/>
        <end position="558"/>
    </location>
</feature>
<dbReference type="InterPro" id="IPR051168">
    <property type="entry name" value="AASS"/>
</dbReference>
<dbReference type="InterPro" id="IPR007545">
    <property type="entry name" value="LOR/SDH_bifunc_enz_cons_dom"/>
</dbReference>
<dbReference type="InterPro" id="IPR007886">
    <property type="entry name" value="AlaDH/PNT_N"/>
</dbReference>
<dbReference type="PANTHER" id="PTHR11133:SF22">
    <property type="entry name" value="ALPHA-AMINOADIPIC SEMIALDEHYDE SYNTHASE, MITOCHONDRIAL"/>
    <property type="match status" value="1"/>
</dbReference>
<dbReference type="Gene3D" id="3.30.70.2690">
    <property type="entry name" value="LOR/SDH bifunctional enzyme, conserved domain"/>
    <property type="match status" value="1"/>
</dbReference>
<dbReference type="InterPro" id="IPR043009">
    <property type="entry name" value="LOR/SDH_bifunc_enz_cons_dom_sf"/>
</dbReference>
<accession>A0A7S2SNY8</accession>
<dbReference type="Pfam" id="PF05222">
    <property type="entry name" value="AlaDh_PNT_N"/>
    <property type="match status" value="1"/>
</dbReference>
<feature type="domain" description="Alanine dehydrogenase/pyridine nucleotide transhydrogenase N-terminal" evidence="9">
    <location>
        <begin position="2"/>
        <end position="128"/>
    </location>
</feature>
<dbReference type="Pfam" id="PF03435">
    <property type="entry name" value="Sacchrp_dh_NADP"/>
    <property type="match status" value="1"/>
</dbReference>
<reference evidence="10" key="1">
    <citation type="submission" date="2021-01" db="EMBL/GenBank/DDBJ databases">
        <authorList>
            <person name="Corre E."/>
            <person name="Pelletier E."/>
            <person name="Niang G."/>
            <person name="Scheremetjew M."/>
            <person name="Finn R."/>
            <person name="Kale V."/>
            <person name="Holt S."/>
            <person name="Cochrane G."/>
            <person name="Meng A."/>
            <person name="Brown T."/>
            <person name="Cohen L."/>
        </authorList>
    </citation>
    <scope>NUCLEOTIDE SEQUENCE</scope>
    <source>
        <strain evidence="10">CCMP1243</strain>
    </source>
</reference>
<comment type="pathway">
    <text evidence="2">Amino-acid degradation; L-lysine degradation via saccharopine pathway; glutaryl-CoA from L-lysine: step 2/6.</text>
</comment>
<evidence type="ECO:0000313" key="10">
    <source>
        <dbReference type="EMBL" id="CAD9705506.1"/>
    </source>
</evidence>
<organism evidence="10">
    <name type="scientific">Rhizochromulina marina</name>
    <dbReference type="NCBI Taxonomy" id="1034831"/>
    <lineage>
        <taxon>Eukaryota</taxon>
        <taxon>Sar</taxon>
        <taxon>Stramenopiles</taxon>
        <taxon>Ochrophyta</taxon>
        <taxon>Dictyochophyceae</taxon>
        <taxon>Rhizochromulinales</taxon>
        <taxon>Rhizochromulina</taxon>
    </lineage>
</organism>
<evidence type="ECO:0000256" key="5">
    <source>
        <dbReference type="ARBA" id="ARBA00023268"/>
    </source>
</evidence>
<name>A0A7S2SNY8_9STRA</name>